<evidence type="ECO:0000313" key="1">
    <source>
        <dbReference type="EMBL" id="KAI7753828.1"/>
    </source>
</evidence>
<reference evidence="1" key="1">
    <citation type="submission" date="2022-06" db="EMBL/GenBank/DDBJ databases">
        <title>Uncovering the hologenomic basis of an extraordinary plant invasion.</title>
        <authorList>
            <person name="Bieker V.C."/>
            <person name="Martin M.D."/>
            <person name="Gilbert T."/>
            <person name="Hodgins K."/>
            <person name="Battlay P."/>
            <person name="Petersen B."/>
            <person name="Wilson J."/>
        </authorList>
    </citation>
    <scope>NUCLEOTIDE SEQUENCE</scope>
    <source>
        <strain evidence="1">AA19_3_7</strain>
        <tissue evidence="1">Leaf</tissue>
    </source>
</reference>
<gene>
    <name evidence="1" type="ORF">M8C21_031982</name>
</gene>
<keyword evidence="2" id="KW-1185">Reference proteome</keyword>
<dbReference type="EMBL" id="JAMZMK010005258">
    <property type="protein sequence ID" value="KAI7753828.1"/>
    <property type="molecule type" value="Genomic_DNA"/>
</dbReference>
<accession>A0AAD5D4L6</accession>
<sequence length="73" mass="8382">MLPNASCPPISEVRLLLREMSMCGCLYWSRVTDAVNPYCCSTQQIANFEELFLGQEEGNRRDLELNLLIQRNS</sequence>
<feature type="non-terminal residue" evidence="1">
    <location>
        <position position="1"/>
    </location>
</feature>
<dbReference type="Proteomes" id="UP001206925">
    <property type="component" value="Unassembled WGS sequence"/>
</dbReference>
<dbReference type="AlphaFoldDB" id="A0AAD5D4L6"/>
<protein>
    <submittedName>
        <fullName evidence="1">Uncharacterized protein</fullName>
    </submittedName>
</protein>
<evidence type="ECO:0000313" key="2">
    <source>
        <dbReference type="Proteomes" id="UP001206925"/>
    </source>
</evidence>
<name>A0AAD5D4L6_AMBAR</name>
<comment type="caution">
    <text evidence="1">The sequence shown here is derived from an EMBL/GenBank/DDBJ whole genome shotgun (WGS) entry which is preliminary data.</text>
</comment>
<organism evidence="1 2">
    <name type="scientific">Ambrosia artemisiifolia</name>
    <name type="common">Common ragweed</name>
    <dbReference type="NCBI Taxonomy" id="4212"/>
    <lineage>
        <taxon>Eukaryota</taxon>
        <taxon>Viridiplantae</taxon>
        <taxon>Streptophyta</taxon>
        <taxon>Embryophyta</taxon>
        <taxon>Tracheophyta</taxon>
        <taxon>Spermatophyta</taxon>
        <taxon>Magnoliopsida</taxon>
        <taxon>eudicotyledons</taxon>
        <taxon>Gunneridae</taxon>
        <taxon>Pentapetalae</taxon>
        <taxon>asterids</taxon>
        <taxon>campanulids</taxon>
        <taxon>Asterales</taxon>
        <taxon>Asteraceae</taxon>
        <taxon>Asteroideae</taxon>
        <taxon>Heliantheae alliance</taxon>
        <taxon>Heliantheae</taxon>
        <taxon>Ambrosia</taxon>
    </lineage>
</organism>
<proteinExistence type="predicted"/>